<protein>
    <submittedName>
        <fullName evidence="4">DNA protecting protein DprA</fullName>
    </submittedName>
</protein>
<evidence type="ECO:0000259" key="3">
    <source>
        <dbReference type="Pfam" id="PF25317"/>
    </source>
</evidence>
<reference evidence="4 5" key="1">
    <citation type="submission" date="2018-12" db="EMBL/GenBank/DDBJ databases">
        <authorList>
            <consortium name="Pathogen Informatics"/>
        </authorList>
    </citation>
    <scope>NUCLEOTIDE SEQUENCE [LARGE SCALE GENOMIC DNA]</scope>
    <source>
        <strain evidence="4 5">NCTC11214</strain>
    </source>
</reference>
<gene>
    <name evidence="4" type="primary">smf</name>
    <name evidence="4" type="ORF">NCTC11214_01248</name>
</gene>
<dbReference type="SUPFAM" id="SSF102405">
    <property type="entry name" value="MCP/YpsA-like"/>
    <property type="match status" value="1"/>
</dbReference>
<dbReference type="Gene3D" id="3.40.50.450">
    <property type="match status" value="1"/>
</dbReference>
<dbReference type="KEGG" id="sof:NCTC11214_01248"/>
<dbReference type="InterPro" id="IPR003488">
    <property type="entry name" value="DprA"/>
</dbReference>
<dbReference type="Pfam" id="PF02481">
    <property type="entry name" value="DNA_processg_A"/>
    <property type="match status" value="1"/>
</dbReference>
<dbReference type="InterPro" id="IPR057338">
    <property type="entry name" value="DprA_SAM"/>
</dbReference>
<feature type="domain" description="Smf/DprA SLOG" evidence="2">
    <location>
        <begin position="116"/>
        <end position="244"/>
    </location>
</feature>
<dbReference type="AlphaFoldDB" id="A0A3S4E6E9"/>
<name>A0A3S4E6E9_SEROD</name>
<feature type="domain" description="Smf/DprA SAM" evidence="3">
    <location>
        <begin position="1"/>
        <end position="65"/>
    </location>
</feature>
<dbReference type="InterPro" id="IPR057666">
    <property type="entry name" value="DrpA_SLOG"/>
</dbReference>
<accession>A0A3S4E6E9</accession>
<evidence type="ECO:0000313" key="5">
    <source>
        <dbReference type="Proteomes" id="UP000281391"/>
    </source>
</evidence>
<organism evidence="4 5">
    <name type="scientific">Serratia odorifera</name>
    <dbReference type="NCBI Taxonomy" id="618"/>
    <lineage>
        <taxon>Bacteria</taxon>
        <taxon>Pseudomonadati</taxon>
        <taxon>Pseudomonadota</taxon>
        <taxon>Gammaproteobacteria</taxon>
        <taxon>Enterobacterales</taxon>
        <taxon>Yersiniaceae</taxon>
        <taxon>Serratia</taxon>
    </lineage>
</organism>
<evidence type="ECO:0000256" key="1">
    <source>
        <dbReference type="ARBA" id="ARBA00006525"/>
    </source>
</evidence>
<evidence type="ECO:0000313" key="4">
    <source>
        <dbReference type="EMBL" id="VDZ53962.1"/>
    </source>
</evidence>
<comment type="similarity">
    <text evidence="1">Belongs to the DprA/Smf family.</text>
</comment>
<dbReference type="Proteomes" id="UP000281391">
    <property type="component" value="Chromosome"/>
</dbReference>
<sequence length="257" mass="28366">MIPEEMGLRLHAVSGLGAAAASEVLRQLIAAGGAPCRMLRALGLNLRQREQFDRLDSRYLAATLAWLEHPGHRMLTSARRDIRSNFRISSMRRLYCWWTAALRRCSCRKSPWWAVRQYSHYGERWATYFAGELAHCGYAITSGLALGIDGICHRAALDAQGITIGVLGSGLANVSPRCHRRLARRIVEQGGALLSEHLVTDLPLPAHFPRRNRIISGLSLGVLVVEAALRSGSLITARLALEQGVTFLPCLAPWVIL</sequence>
<dbReference type="GO" id="GO:0009294">
    <property type="term" value="P:DNA-mediated transformation"/>
    <property type="evidence" value="ECO:0007669"/>
    <property type="project" value="InterPro"/>
</dbReference>
<dbReference type="PANTHER" id="PTHR43022:SF1">
    <property type="entry name" value="PROTEIN SMF"/>
    <property type="match status" value="1"/>
</dbReference>
<dbReference type="PANTHER" id="PTHR43022">
    <property type="entry name" value="PROTEIN SMF"/>
    <property type="match status" value="1"/>
</dbReference>
<proteinExistence type="inferred from homology"/>
<evidence type="ECO:0000259" key="2">
    <source>
        <dbReference type="Pfam" id="PF02481"/>
    </source>
</evidence>
<dbReference type="EMBL" id="LR134117">
    <property type="protein sequence ID" value="VDZ53962.1"/>
    <property type="molecule type" value="Genomic_DNA"/>
</dbReference>
<dbReference type="Pfam" id="PF25317">
    <property type="entry name" value="SAM_SMF"/>
    <property type="match status" value="1"/>
</dbReference>